<dbReference type="EMBL" id="FOLM01000024">
    <property type="protein sequence ID" value="SFD70485.1"/>
    <property type="molecule type" value="Genomic_DNA"/>
</dbReference>
<dbReference type="AlphaFoldDB" id="A0A1I1UIR6"/>
<sequence length="67" mass="7748">MALGQLPIFVRSCPIQSRCTVDTSKQEFPQGDLCTNRYREGYYADLFDLRYRPELAANFSDEPEPAR</sequence>
<reference evidence="1 2" key="1">
    <citation type="submission" date="2016-10" db="EMBL/GenBank/DDBJ databases">
        <authorList>
            <person name="de Groot N.N."/>
        </authorList>
    </citation>
    <scope>NUCLEOTIDE SEQUENCE [LARGE SCALE GENOMIC DNA]</scope>
    <source>
        <strain evidence="1 2">CGMCC 4.5739</strain>
    </source>
</reference>
<organism evidence="1 2">
    <name type="scientific">Streptomyces aidingensis</name>
    <dbReference type="NCBI Taxonomy" id="910347"/>
    <lineage>
        <taxon>Bacteria</taxon>
        <taxon>Bacillati</taxon>
        <taxon>Actinomycetota</taxon>
        <taxon>Actinomycetes</taxon>
        <taxon>Kitasatosporales</taxon>
        <taxon>Streptomycetaceae</taxon>
        <taxon>Streptomyces</taxon>
    </lineage>
</organism>
<evidence type="ECO:0000313" key="1">
    <source>
        <dbReference type="EMBL" id="SFD70485.1"/>
    </source>
</evidence>
<dbReference type="Proteomes" id="UP000199207">
    <property type="component" value="Unassembled WGS sequence"/>
</dbReference>
<accession>A0A1I1UIR6</accession>
<gene>
    <name evidence="1" type="ORF">SAMN05421773_12468</name>
</gene>
<protein>
    <submittedName>
        <fullName evidence="1">Uncharacterized protein</fullName>
    </submittedName>
</protein>
<evidence type="ECO:0000313" key="2">
    <source>
        <dbReference type="Proteomes" id="UP000199207"/>
    </source>
</evidence>
<keyword evidence="2" id="KW-1185">Reference proteome</keyword>
<name>A0A1I1UIR6_9ACTN</name>
<proteinExistence type="predicted"/>